<dbReference type="CDD" id="cd10456">
    <property type="entry name" value="GIY-YIG_UPF0213"/>
    <property type="match status" value="1"/>
</dbReference>
<accession>A0A837G2D2</accession>
<dbReference type="PANTHER" id="PTHR34477:SF1">
    <property type="entry name" value="UPF0213 PROTEIN YHBQ"/>
    <property type="match status" value="1"/>
</dbReference>
<dbReference type="InterPro" id="IPR035901">
    <property type="entry name" value="GIY-YIG_endonuc_sf"/>
</dbReference>
<dbReference type="SUPFAM" id="SSF82771">
    <property type="entry name" value="GIY-YIG endonuclease"/>
    <property type="match status" value="1"/>
</dbReference>
<organism evidence="2">
    <name type="scientific">Vibrio coralliilyticus</name>
    <dbReference type="NCBI Taxonomy" id="190893"/>
    <lineage>
        <taxon>Bacteria</taxon>
        <taxon>Pseudomonadati</taxon>
        <taxon>Pseudomonadota</taxon>
        <taxon>Gammaproteobacteria</taxon>
        <taxon>Vibrionales</taxon>
        <taxon>Vibrionaceae</taxon>
        <taxon>Vibrio</taxon>
    </lineage>
</organism>
<dbReference type="PANTHER" id="PTHR34477">
    <property type="entry name" value="UPF0213 PROTEIN YHBQ"/>
    <property type="match status" value="1"/>
</dbReference>
<dbReference type="PROSITE" id="PS50164">
    <property type="entry name" value="GIY_YIG"/>
    <property type="match status" value="1"/>
</dbReference>
<evidence type="ECO:0000313" key="2">
    <source>
        <dbReference type="EMBL" id="KJY67726.1"/>
    </source>
</evidence>
<dbReference type="Pfam" id="PF01541">
    <property type="entry name" value="GIY-YIG"/>
    <property type="match status" value="1"/>
</dbReference>
<proteinExistence type="inferred from homology"/>
<dbReference type="InterPro" id="IPR050190">
    <property type="entry name" value="UPF0213_domain"/>
</dbReference>
<dbReference type="AlphaFoldDB" id="A0A837G2D2"/>
<comment type="similarity">
    <text evidence="1">Belongs to the UPF0213 family.</text>
</comment>
<protein>
    <submittedName>
        <fullName evidence="2">Uncharacterized protein</fullName>
    </submittedName>
</protein>
<name>A0A837G2D2_9VIBR</name>
<reference evidence="2" key="1">
    <citation type="journal article" date="2015" name="BMC Genomics">
        <title>Genome mining reveals unlocked bioactive potential of marine Gram-negative bacteria.</title>
        <authorList>
            <person name="Machado H."/>
            <person name="Sonnenschein E.C."/>
            <person name="Melchiorsen J."/>
            <person name="Gram L."/>
        </authorList>
    </citation>
    <scope>NUCLEOTIDE SEQUENCE</scope>
    <source>
        <strain evidence="2">S2052</strain>
    </source>
</reference>
<dbReference type="RefSeq" id="WP_045987306.1">
    <property type="nucleotide sequence ID" value="NZ_CP063052.1"/>
</dbReference>
<comment type="caution">
    <text evidence="2">The sequence shown here is derived from an EMBL/GenBank/DDBJ whole genome shotgun (WGS) entry which is preliminary data.</text>
</comment>
<dbReference type="InterPro" id="IPR000305">
    <property type="entry name" value="GIY-YIG_endonuc"/>
</dbReference>
<dbReference type="EMBL" id="JXXR01000026">
    <property type="protein sequence ID" value="KJY67726.1"/>
    <property type="molecule type" value="Genomic_DNA"/>
</dbReference>
<sequence length="105" mass="11832">MSQPKQTATCSEWYVYLIRTRLNALYCGITTDVERRYSQHQLGTGAKALKGKGPLTLEWSAKAGQNRSAASQIEYRIKKLTKSQKERLISGSSTLSDFFDIDLLN</sequence>
<dbReference type="Gene3D" id="3.40.1440.10">
    <property type="entry name" value="GIY-YIG endonuclease"/>
    <property type="match status" value="1"/>
</dbReference>
<evidence type="ECO:0000256" key="1">
    <source>
        <dbReference type="ARBA" id="ARBA00007435"/>
    </source>
</evidence>
<gene>
    <name evidence="2" type="ORF">TW71_22310</name>
</gene>